<reference evidence="1" key="1">
    <citation type="submission" date="2024-02" db="EMBL/GenBank/DDBJ databases">
        <title>Tomenella chthoni gen. nov. sp. nov., a member of the family Jonesiaceae isolated from bat guano.</title>
        <authorList>
            <person name="Miller S.L."/>
            <person name="King J."/>
            <person name="Sankaranarayanan K."/>
            <person name="Lawson P.A."/>
        </authorList>
    </citation>
    <scope>NUCLEOTIDE SEQUENCE</scope>
    <source>
        <strain evidence="1">BS-20</strain>
    </source>
</reference>
<keyword evidence="1" id="KW-0436">Ligase</keyword>
<gene>
    <name evidence="1" type="ORF">V5R04_12425</name>
</gene>
<dbReference type="Pfam" id="PF13563">
    <property type="entry name" value="2_5_RNA_ligase2"/>
    <property type="match status" value="1"/>
</dbReference>
<name>A0AAU7DU84_9MICO</name>
<dbReference type="AlphaFoldDB" id="A0AAU7DU84"/>
<dbReference type="EMBL" id="CP146203">
    <property type="protein sequence ID" value="XBH21011.1"/>
    <property type="molecule type" value="Genomic_DNA"/>
</dbReference>
<dbReference type="SUPFAM" id="SSF55144">
    <property type="entry name" value="LigT-like"/>
    <property type="match status" value="1"/>
</dbReference>
<proteinExistence type="predicted"/>
<organism evidence="1">
    <name type="scientific">Jonesiaceae bacterium BS-20</name>
    <dbReference type="NCBI Taxonomy" id="3120821"/>
    <lineage>
        <taxon>Bacteria</taxon>
        <taxon>Bacillati</taxon>
        <taxon>Actinomycetota</taxon>
        <taxon>Actinomycetes</taxon>
        <taxon>Micrococcales</taxon>
        <taxon>Jonesiaceae</taxon>
    </lineage>
</organism>
<protein>
    <submittedName>
        <fullName evidence="1">2'-5' RNA ligase family protein</fullName>
    </submittedName>
</protein>
<evidence type="ECO:0000313" key="1">
    <source>
        <dbReference type="EMBL" id="XBH21011.1"/>
    </source>
</evidence>
<dbReference type="InterPro" id="IPR009097">
    <property type="entry name" value="Cyclic_Pdiesterase"/>
</dbReference>
<accession>A0AAU7DU84</accession>
<dbReference type="Gene3D" id="3.90.1140.10">
    <property type="entry name" value="Cyclic phosphodiesterase"/>
    <property type="match status" value="1"/>
</dbReference>
<dbReference type="GO" id="GO:0016874">
    <property type="term" value="F:ligase activity"/>
    <property type="evidence" value="ECO:0007669"/>
    <property type="project" value="UniProtKB-KW"/>
</dbReference>
<sequence>MAQHLYGVFLRPDPLTAVAVTQITGQIKAQFGLVSAGAFPPHVTLAGSIPSNDNAQTVIAALDKFITEFPAFEVHNAGIKRHNVAIVFDVNDNADNSKNVPMTELALRINELLVPLAETTEGYLVKPFDPDKFRAHLSLASHELQTKTWVSDEVKEYVEELPFEPPTSFTARHISLFEFYSDNWAGHWWEDLTWDHLHTWKLKG</sequence>